<evidence type="ECO:0000313" key="2">
    <source>
        <dbReference type="EMBL" id="KAK7498792.1"/>
    </source>
</evidence>
<protein>
    <submittedName>
        <fullName evidence="2">Uncharacterized protein</fullName>
    </submittedName>
</protein>
<dbReference type="Proteomes" id="UP001519460">
    <property type="component" value="Unassembled WGS sequence"/>
</dbReference>
<gene>
    <name evidence="2" type="ORF">BaRGS_00009884</name>
</gene>
<proteinExistence type="predicted"/>
<feature type="compositionally biased region" description="Polar residues" evidence="1">
    <location>
        <begin position="59"/>
        <end position="81"/>
    </location>
</feature>
<evidence type="ECO:0000256" key="1">
    <source>
        <dbReference type="SAM" id="MobiDB-lite"/>
    </source>
</evidence>
<dbReference type="AlphaFoldDB" id="A0ABD0LIA6"/>
<dbReference type="EMBL" id="JACVVK020000048">
    <property type="protein sequence ID" value="KAK7498792.1"/>
    <property type="molecule type" value="Genomic_DNA"/>
</dbReference>
<sequence>MYRPTAELSRIRDRRLKLKRSGLSSLSIEPKRTIERSGSDRPHPVLGASLYYNQPTRTAMVTSDGTGNRNVCTEQPGTKTDLSADRHHMKRTVLCHRPTPRDPSPAHTKCHDQCTCLVLPGTDSKAGQCS</sequence>
<name>A0ABD0LIA6_9CAEN</name>
<accession>A0ABD0LIA6</accession>
<keyword evidence="3" id="KW-1185">Reference proteome</keyword>
<evidence type="ECO:0000313" key="3">
    <source>
        <dbReference type="Proteomes" id="UP001519460"/>
    </source>
</evidence>
<feature type="region of interest" description="Disordered" evidence="1">
    <location>
        <begin position="59"/>
        <end position="85"/>
    </location>
</feature>
<reference evidence="2 3" key="1">
    <citation type="journal article" date="2023" name="Sci. Data">
        <title>Genome assembly of the Korean intertidal mud-creeper Batillaria attramentaria.</title>
        <authorList>
            <person name="Patra A.K."/>
            <person name="Ho P.T."/>
            <person name="Jun S."/>
            <person name="Lee S.J."/>
            <person name="Kim Y."/>
            <person name="Won Y.J."/>
        </authorList>
    </citation>
    <scope>NUCLEOTIDE SEQUENCE [LARGE SCALE GENOMIC DNA]</scope>
    <source>
        <strain evidence="2">Wonlab-2016</strain>
    </source>
</reference>
<organism evidence="2 3">
    <name type="scientific">Batillaria attramentaria</name>
    <dbReference type="NCBI Taxonomy" id="370345"/>
    <lineage>
        <taxon>Eukaryota</taxon>
        <taxon>Metazoa</taxon>
        <taxon>Spiralia</taxon>
        <taxon>Lophotrochozoa</taxon>
        <taxon>Mollusca</taxon>
        <taxon>Gastropoda</taxon>
        <taxon>Caenogastropoda</taxon>
        <taxon>Sorbeoconcha</taxon>
        <taxon>Cerithioidea</taxon>
        <taxon>Batillariidae</taxon>
        <taxon>Batillaria</taxon>
    </lineage>
</organism>
<comment type="caution">
    <text evidence="2">The sequence shown here is derived from an EMBL/GenBank/DDBJ whole genome shotgun (WGS) entry which is preliminary data.</text>
</comment>